<keyword evidence="6 10" id="KW-0067">ATP-binding</keyword>
<dbReference type="InterPro" id="IPR027417">
    <property type="entry name" value="P-loop_NTPase"/>
</dbReference>
<comment type="similarity">
    <text evidence="1">Belongs to the ABC transporter superfamily.</text>
</comment>
<keyword evidence="8" id="KW-0472">Membrane</keyword>
<dbReference type="GO" id="GO:0016887">
    <property type="term" value="F:ATP hydrolysis activity"/>
    <property type="evidence" value="ECO:0007669"/>
    <property type="project" value="InterPro"/>
</dbReference>
<dbReference type="SMART" id="SM00382">
    <property type="entry name" value="AAA"/>
    <property type="match status" value="1"/>
</dbReference>
<sequence>MTAPQRPDAVLSLGDVTLRYGAAAPVLAGVSLAIRRGEFVSLIGRSGSGKTTVLNLAAGFLGPSSGQVLIDGRSVRGPGPERAVIFQDDGLLPWLNVAANVALPLKLAGIGAEARRRVALDLLGSVGLADQGDKPIWQMSGGQRQRIGLARALAARPEFLLMDEPLGALDAMTRERMHGLILKLWRDSHAGALLITHSIEEALFLSTRVVVLTPSPGRITHEEKTLWGRRFLAGEDPRALRSEPEFIAARERLVDAIHAREAA</sequence>
<dbReference type="Gene3D" id="3.40.50.300">
    <property type="entry name" value="P-loop containing nucleotide triphosphate hydrolases"/>
    <property type="match status" value="1"/>
</dbReference>
<dbReference type="InterPro" id="IPR003593">
    <property type="entry name" value="AAA+_ATPase"/>
</dbReference>
<dbReference type="SUPFAM" id="SSF52540">
    <property type="entry name" value="P-loop containing nucleoside triphosphate hydrolases"/>
    <property type="match status" value="1"/>
</dbReference>
<dbReference type="EMBL" id="WMIE01000006">
    <property type="protein sequence ID" value="MTH78505.1"/>
    <property type="molecule type" value="Genomic_DNA"/>
</dbReference>
<keyword evidence="2" id="KW-0813">Transport</keyword>
<evidence type="ECO:0000313" key="10">
    <source>
        <dbReference type="EMBL" id="MTH78505.1"/>
    </source>
</evidence>
<dbReference type="RefSeq" id="WP_155095849.1">
    <property type="nucleotide sequence ID" value="NZ_WMIE01000006.1"/>
</dbReference>
<organism evidence="10 11">
    <name type="scientific">Paracoccus aestuariivivens</name>
    <dbReference type="NCBI Taxonomy" id="1820333"/>
    <lineage>
        <taxon>Bacteria</taxon>
        <taxon>Pseudomonadati</taxon>
        <taxon>Pseudomonadota</taxon>
        <taxon>Alphaproteobacteria</taxon>
        <taxon>Rhodobacterales</taxon>
        <taxon>Paracoccaceae</taxon>
        <taxon>Paracoccus</taxon>
    </lineage>
</organism>
<dbReference type="GO" id="GO:0005524">
    <property type="term" value="F:ATP binding"/>
    <property type="evidence" value="ECO:0007669"/>
    <property type="project" value="UniProtKB-KW"/>
</dbReference>
<keyword evidence="11" id="KW-1185">Reference proteome</keyword>
<evidence type="ECO:0000256" key="7">
    <source>
        <dbReference type="ARBA" id="ARBA00022967"/>
    </source>
</evidence>
<keyword evidence="4" id="KW-0997">Cell inner membrane</keyword>
<name>A0A6L6JBB2_9RHOB</name>
<evidence type="ECO:0000256" key="4">
    <source>
        <dbReference type="ARBA" id="ARBA00022519"/>
    </source>
</evidence>
<dbReference type="InterPro" id="IPR017871">
    <property type="entry name" value="ABC_transporter-like_CS"/>
</dbReference>
<evidence type="ECO:0000256" key="8">
    <source>
        <dbReference type="ARBA" id="ARBA00023136"/>
    </source>
</evidence>
<feature type="domain" description="ABC transporter" evidence="9">
    <location>
        <begin position="11"/>
        <end position="239"/>
    </location>
</feature>
<evidence type="ECO:0000256" key="3">
    <source>
        <dbReference type="ARBA" id="ARBA00022475"/>
    </source>
</evidence>
<comment type="caution">
    <text evidence="10">The sequence shown here is derived from an EMBL/GenBank/DDBJ whole genome shotgun (WGS) entry which is preliminary data.</text>
</comment>
<dbReference type="Pfam" id="PF00005">
    <property type="entry name" value="ABC_tran"/>
    <property type="match status" value="1"/>
</dbReference>
<evidence type="ECO:0000256" key="5">
    <source>
        <dbReference type="ARBA" id="ARBA00022741"/>
    </source>
</evidence>
<dbReference type="Proteomes" id="UP000478183">
    <property type="component" value="Unassembled WGS sequence"/>
</dbReference>
<dbReference type="InterPro" id="IPR050166">
    <property type="entry name" value="ABC_transporter_ATP-bind"/>
</dbReference>
<evidence type="ECO:0000259" key="9">
    <source>
        <dbReference type="PROSITE" id="PS50893"/>
    </source>
</evidence>
<keyword evidence="5" id="KW-0547">Nucleotide-binding</keyword>
<gene>
    <name evidence="10" type="ORF">GL286_12265</name>
</gene>
<dbReference type="PANTHER" id="PTHR42788">
    <property type="entry name" value="TAURINE IMPORT ATP-BINDING PROTEIN-RELATED"/>
    <property type="match status" value="1"/>
</dbReference>
<dbReference type="PROSITE" id="PS00211">
    <property type="entry name" value="ABC_TRANSPORTER_1"/>
    <property type="match status" value="1"/>
</dbReference>
<evidence type="ECO:0000313" key="11">
    <source>
        <dbReference type="Proteomes" id="UP000478183"/>
    </source>
</evidence>
<evidence type="ECO:0000256" key="6">
    <source>
        <dbReference type="ARBA" id="ARBA00022840"/>
    </source>
</evidence>
<evidence type="ECO:0000256" key="1">
    <source>
        <dbReference type="ARBA" id="ARBA00005417"/>
    </source>
</evidence>
<dbReference type="InterPro" id="IPR003439">
    <property type="entry name" value="ABC_transporter-like_ATP-bd"/>
</dbReference>
<evidence type="ECO:0000256" key="2">
    <source>
        <dbReference type="ARBA" id="ARBA00022448"/>
    </source>
</evidence>
<keyword evidence="7" id="KW-1278">Translocase</keyword>
<proteinExistence type="inferred from homology"/>
<dbReference type="CDD" id="cd03293">
    <property type="entry name" value="ABC_NrtD_SsuB_transporters"/>
    <property type="match status" value="1"/>
</dbReference>
<dbReference type="AlphaFoldDB" id="A0A6L6JBB2"/>
<protein>
    <submittedName>
        <fullName evidence="10">ATP-binding cassette domain-containing protein</fullName>
    </submittedName>
</protein>
<reference evidence="10 11" key="1">
    <citation type="submission" date="2019-11" db="EMBL/GenBank/DDBJ databases">
        <authorList>
            <person name="Dong K."/>
        </authorList>
    </citation>
    <scope>NUCLEOTIDE SEQUENCE [LARGE SCALE GENOMIC DNA]</scope>
    <source>
        <strain evidence="10 11">NBRC 111993</strain>
    </source>
</reference>
<dbReference type="OrthoDB" id="9802264at2"/>
<dbReference type="PROSITE" id="PS50893">
    <property type="entry name" value="ABC_TRANSPORTER_2"/>
    <property type="match status" value="1"/>
</dbReference>
<dbReference type="PANTHER" id="PTHR42788:SF18">
    <property type="entry name" value="TAURINE IMPORT ATP-BINDING PROTEIN TAUB"/>
    <property type="match status" value="1"/>
</dbReference>
<keyword evidence="3" id="KW-1003">Cell membrane</keyword>
<accession>A0A6L6JBB2</accession>